<reference evidence="2" key="1">
    <citation type="submission" date="2025-05" db="UniProtKB">
        <authorList>
            <consortium name="RefSeq"/>
        </authorList>
    </citation>
    <scope>NUCLEOTIDE SEQUENCE [LARGE SCALE GENOMIC DNA]</scope>
</reference>
<dbReference type="GeneID" id="115750289"/>
<evidence type="ECO:0000313" key="3">
    <source>
        <dbReference type="RefSeq" id="XP_030543412.1"/>
    </source>
</evidence>
<dbReference type="PANTHER" id="PTHR35986:SF1">
    <property type="entry name" value="OS10G0430800 PROTEIN"/>
    <property type="match status" value="1"/>
</dbReference>
<evidence type="ECO:0000313" key="2">
    <source>
        <dbReference type="Proteomes" id="UP000827889"/>
    </source>
</evidence>
<dbReference type="OrthoDB" id="1899410at2759"/>
<sequence>MAEVFVELEQVLRSKKVTMTLEEANLLSGCKSKALNSFAYGFAFTTAIASAATGRLNPLLRVCLSGGSAFACGVWRLSKSLDSCADHILALHGSRMQEELANIIVRKYHHDPGKIRLLARHFYSEQVFDDSNSDQPRLRWRYRNSFGDAAAYGQLTNETDIHSGRNPQLDDYDLNRNMGNNSYGNPQNDSKTISVDFPSNSDIERADSELKWNSVSKATSLFSRASYGVDVIGDPLDCIFGGMMTKEEICHPVNKVPPQSHRRSRRKRRTRQLEVSLNT</sequence>
<dbReference type="AlphaFoldDB" id="A0A8B8QB10"/>
<feature type="compositionally biased region" description="Basic residues" evidence="1">
    <location>
        <begin position="260"/>
        <end position="270"/>
    </location>
</feature>
<proteinExistence type="predicted"/>
<name>A0A8B8QB10_9MYRT</name>
<evidence type="ECO:0000256" key="1">
    <source>
        <dbReference type="SAM" id="MobiDB-lite"/>
    </source>
</evidence>
<gene>
    <name evidence="3" type="primary">LOC115750289</name>
</gene>
<dbReference type="Proteomes" id="UP000827889">
    <property type="component" value="Chromosome 1"/>
</dbReference>
<dbReference type="PANTHER" id="PTHR35986">
    <property type="entry name" value="EXPRESSED PROTEIN"/>
    <property type="match status" value="1"/>
</dbReference>
<dbReference type="RefSeq" id="XP_030543412.1">
    <property type="nucleotide sequence ID" value="XM_030687552.1"/>
</dbReference>
<dbReference type="KEGG" id="rarg:115750289"/>
<organism evidence="2 3">
    <name type="scientific">Rhodamnia argentea</name>
    <dbReference type="NCBI Taxonomy" id="178133"/>
    <lineage>
        <taxon>Eukaryota</taxon>
        <taxon>Viridiplantae</taxon>
        <taxon>Streptophyta</taxon>
        <taxon>Embryophyta</taxon>
        <taxon>Tracheophyta</taxon>
        <taxon>Spermatophyta</taxon>
        <taxon>Magnoliopsida</taxon>
        <taxon>eudicotyledons</taxon>
        <taxon>Gunneridae</taxon>
        <taxon>Pentapetalae</taxon>
        <taxon>rosids</taxon>
        <taxon>malvids</taxon>
        <taxon>Myrtales</taxon>
        <taxon>Myrtaceae</taxon>
        <taxon>Myrtoideae</taxon>
        <taxon>Myrteae</taxon>
        <taxon>Australasian group</taxon>
        <taxon>Rhodamnia</taxon>
    </lineage>
</organism>
<feature type="region of interest" description="Disordered" evidence="1">
    <location>
        <begin position="253"/>
        <end position="279"/>
    </location>
</feature>
<accession>A0A8B8QB10</accession>
<reference evidence="3" key="2">
    <citation type="submission" date="2025-08" db="UniProtKB">
        <authorList>
            <consortium name="RefSeq"/>
        </authorList>
    </citation>
    <scope>IDENTIFICATION</scope>
    <source>
        <tissue evidence="3">Leaf</tissue>
    </source>
</reference>
<protein>
    <submittedName>
        <fullName evidence="3">Uncharacterized protein LOC115750289 isoform X1</fullName>
    </submittedName>
</protein>
<keyword evidence="2" id="KW-1185">Reference proteome</keyword>